<keyword evidence="7" id="KW-0812">Transmembrane</keyword>
<feature type="compositionally biased region" description="Low complexity" evidence="6">
    <location>
        <begin position="136"/>
        <end position="162"/>
    </location>
</feature>
<dbReference type="RefSeq" id="XP_002290345.1">
    <property type="nucleotide sequence ID" value="XM_002290309.1"/>
</dbReference>
<dbReference type="EMBL" id="CM000642">
    <property type="protein sequence ID" value="EED92097.1"/>
    <property type="molecule type" value="Genomic_DNA"/>
</dbReference>
<dbReference type="FunFam" id="3.80.10.10:FF:000400">
    <property type="entry name" value="Nuclear pore complex protein NUP107"/>
    <property type="match status" value="1"/>
</dbReference>
<dbReference type="eggNOG" id="KOG0619">
    <property type="taxonomic scope" value="Eukaryota"/>
</dbReference>
<dbReference type="InterPro" id="IPR032675">
    <property type="entry name" value="LRR_dom_sf"/>
</dbReference>
<feature type="non-terminal residue" evidence="8">
    <location>
        <position position="1413"/>
    </location>
</feature>
<name>B8C3C6_THAPS</name>
<protein>
    <recommendedName>
        <fullName evidence="10">Leucine-rich repeat-containing N-terminal plant-type domain-containing protein</fullName>
    </recommendedName>
</protein>
<evidence type="ECO:0000256" key="3">
    <source>
        <dbReference type="ARBA" id="ARBA00022729"/>
    </source>
</evidence>
<feature type="compositionally biased region" description="Basic residues" evidence="6">
    <location>
        <begin position="256"/>
        <end position="265"/>
    </location>
</feature>
<comment type="subcellular location">
    <subcellularLocation>
        <location evidence="1">Membrane</location>
    </subcellularLocation>
</comment>
<feature type="compositionally biased region" description="Basic and acidic residues" evidence="6">
    <location>
        <begin position="237"/>
        <end position="254"/>
    </location>
</feature>
<keyword evidence="9" id="KW-1185">Reference proteome</keyword>
<proteinExistence type="predicted"/>
<evidence type="ECO:0000256" key="4">
    <source>
        <dbReference type="ARBA" id="ARBA00022737"/>
    </source>
</evidence>
<evidence type="ECO:0000256" key="1">
    <source>
        <dbReference type="ARBA" id="ARBA00004370"/>
    </source>
</evidence>
<keyword evidence="2" id="KW-0433">Leucine-rich repeat</keyword>
<keyword evidence="4" id="KW-0677">Repeat</keyword>
<dbReference type="KEGG" id="tps:THAPSDRAFT_5595"/>
<reference evidence="8 9" key="2">
    <citation type="journal article" date="2008" name="Nature">
        <title>The Phaeodactylum genome reveals the evolutionary history of diatom genomes.</title>
        <authorList>
            <person name="Bowler C."/>
            <person name="Allen A.E."/>
            <person name="Badger J.H."/>
            <person name="Grimwood J."/>
            <person name="Jabbari K."/>
            <person name="Kuo A."/>
            <person name="Maheswari U."/>
            <person name="Martens C."/>
            <person name="Maumus F."/>
            <person name="Otillar R.P."/>
            <person name="Rayko E."/>
            <person name="Salamov A."/>
            <person name="Vandepoele K."/>
            <person name="Beszteri B."/>
            <person name="Gruber A."/>
            <person name="Heijde M."/>
            <person name="Katinka M."/>
            <person name="Mock T."/>
            <person name="Valentin K."/>
            <person name="Verret F."/>
            <person name="Berges J.A."/>
            <person name="Brownlee C."/>
            <person name="Cadoret J.P."/>
            <person name="Chiovitti A."/>
            <person name="Choi C.J."/>
            <person name="Coesel S."/>
            <person name="De Martino A."/>
            <person name="Detter J.C."/>
            <person name="Durkin C."/>
            <person name="Falciatore A."/>
            <person name="Fournet J."/>
            <person name="Haruta M."/>
            <person name="Huysman M.J."/>
            <person name="Jenkins B.D."/>
            <person name="Jiroutova K."/>
            <person name="Jorgensen R.E."/>
            <person name="Joubert Y."/>
            <person name="Kaplan A."/>
            <person name="Kroger N."/>
            <person name="Kroth P.G."/>
            <person name="La Roche J."/>
            <person name="Lindquist E."/>
            <person name="Lommer M."/>
            <person name="Martin-Jezequel V."/>
            <person name="Lopez P.J."/>
            <person name="Lucas S."/>
            <person name="Mangogna M."/>
            <person name="McGinnis K."/>
            <person name="Medlin L.K."/>
            <person name="Montsant A."/>
            <person name="Oudot-Le Secq M.P."/>
            <person name="Napoli C."/>
            <person name="Obornik M."/>
            <person name="Parker M.S."/>
            <person name="Petit J.L."/>
            <person name="Porcel B.M."/>
            <person name="Poulsen N."/>
            <person name="Robison M."/>
            <person name="Rychlewski L."/>
            <person name="Rynearson T.A."/>
            <person name="Schmutz J."/>
            <person name="Shapiro H."/>
            <person name="Siaut M."/>
            <person name="Stanley M."/>
            <person name="Sussman M.R."/>
            <person name="Taylor A.R."/>
            <person name="Vardi A."/>
            <person name="von Dassow P."/>
            <person name="Vyverman W."/>
            <person name="Willis A."/>
            <person name="Wyrwicz L.S."/>
            <person name="Rokhsar D.S."/>
            <person name="Weissenbach J."/>
            <person name="Armbrust E.V."/>
            <person name="Green B.R."/>
            <person name="Van de Peer Y."/>
            <person name="Grigoriev I.V."/>
        </authorList>
    </citation>
    <scope>NUCLEOTIDE SEQUENCE [LARGE SCALE GENOMIC DNA]</scope>
    <source>
        <strain evidence="8 9">CCMP1335</strain>
    </source>
</reference>
<feature type="region of interest" description="Disordered" evidence="6">
    <location>
        <begin position="394"/>
        <end position="427"/>
    </location>
</feature>
<keyword evidence="3" id="KW-0732">Signal</keyword>
<evidence type="ECO:0000256" key="6">
    <source>
        <dbReference type="SAM" id="MobiDB-lite"/>
    </source>
</evidence>
<dbReference type="PANTHER" id="PTHR48065:SF11">
    <property type="entry name" value="OS11G0213300 PROTEIN"/>
    <property type="match status" value="1"/>
</dbReference>
<dbReference type="Proteomes" id="UP000001449">
    <property type="component" value="Chromosome 5"/>
</dbReference>
<evidence type="ECO:0000256" key="2">
    <source>
        <dbReference type="ARBA" id="ARBA00022614"/>
    </source>
</evidence>
<evidence type="ECO:0000313" key="9">
    <source>
        <dbReference type="Proteomes" id="UP000001449"/>
    </source>
</evidence>
<dbReference type="SUPFAM" id="SSF52047">
    <property type="entry name" value="RNI-like"/>
    <property type="match status" value="1"/>
</dbReference>
<gene>
    <name evidence="8" type="ORF">THAPSDRAFT_5595</name>
</gene>
<feature type="compositionally biased region" description="Acidic residues" evidence="6">
    <location>
        <begin position="172"/>
        <end position="183"/>
    </location>
</feature>
<feature type="region of interest" description="Disordered" evidence="6">
    <location>
        <begin position="87"/>
        <end position="271"/>
    </location>
</feature>
<dbReference type="Gene3D" id="3.80.10.10">
    <property type="entry name" value="Ribonuclease Inhibitor"/>
    <property type="match status" value="4"/>
</dbReference>
<dbReference type="SMART" id="SM00369">
    <property type="entry name" value="LRR_TYP"/>
    <property type="match status" value="5"/>
</dbReference>
<dbReference type="InParanoid" id="B8C3C6"/>
<organism evidence="8 9">
    <name type="scientific">Thalassiosira pseudonana</name>
    <name type="common">Marine diatom</name>
    <name type="synonym">Cyclotella nana</name>
    <dbReference type="NCBI Taxonomy" id="35128"/>
    <lineage>
        <taxon>Eukaryota</taxon>
        <taxon>Sar</taxon>
        <taxon>Stramenopiles</taxon>
        <taxon>Ochrophyta</taxon>
        <taxon>Bacillariophyta</taxon>
        <taxon>Coscinodiscophyceae</taxon>
        <taxon>Thalassiosirophycidae</taxon>
        <taxon>Thalassiosirales</taxon>
        <taxon>Thalassiosiraceae</taxon>
        <taxon>Thalassiosira</taxon>
    </lineage>
</organism>
<sequence>MSEPVNNGEEGPMVSPPSASAPADEDPTTTVTTESAPSDMPGDASPQAAATDSTSAVTEEDMKILETDDATAIKAGSTAELTHLETAVESEINPSVESVPAAEVVAEEKQDGDDIANVKNSAVADDSSVKTEESADYASSSSSSDDTSSGDSTSSSSSEDPSVIGGVKVEDIDTEDSEDENDSDVEKQTSIQPINNNDEVVDEEEDARESVLLKEHLQPDNESPLYKDAESTPAFEDVSHIHGSPTDRDGDNTVKHSNRGKKKKQQQFGYDRASVRKMVAQRVKGKGWDKHSRKQKNIMDREIIRAREERNMAMSWEDAEGGYGGRTSVRDTSGWTPRNKRKRVLYGCISVGIIAIGIAMLIYGVARERDYARTKAVPDDDYFYNDDNLGDGAVQGNHPAWVPTPQSPAHSLPMPSTPFPSPSVTSERPSVIPDDVLLALLKQSYSDALQPIPGTEIVINSVSATYLDHRNNAYKLPSEQSIQWKSYIYLIEQRDDVIDVQSNSLIMDEERILELYALLCFYHSFRWVQEGNDACKWVGVTCRDVMTDAHTDVLYPSREDLRVVSLDVRGDGPNRKNMPPLDGVLPMELMFLTYLETLDVSKNLIRGSLSTYAMLQWEDLKVLSLHDNRLEGTVPSEIGWLENLQKLTLYHNEFVDEIPGEICDLRDINLHFLWADCSPPTVKVPCPADCCTICFEGYDDDGGPNSGGTTDNGMKLLDMNSPQYHAYSWLVEDSNGQSYSDGRLYQRYALATLYFATNGVQWRESGNWITSADECDWFGISGCSDADEDTIVAIELFGNNLQGSLPPEAFLFFPSIKVMNLASNQLKGPIPPEVDKLLNVGILELAENQLSGNIPSGLGRLTNLDHLFLQSNKLTGAVPSELCDLRTSQSLGLLWVDCNGDPPPVQCSSTCCTTCFTNEPITATPDVSTGRDDSLFVMPLTHSDSNGSLLTTLKKMAHDGGASLDDTSTSQYKAYGWLVESDRSSLTDVMLLQRYALATLYFSTAGSGWSDKSYWLSDEEECPSDNAISRNWYGVEECDAGGMVTRLILSSQNMVGTIPPELTHLRMLKVLDLSENELYGVLPTQMGLFQELEILRLGSNFLDGSIPSELGSLVTLQELYLHVNKFEGEMPEEICDLTDESGLELLWTDCGGNPPMVSCREFCCTECFDDNSEFRAFQNETYGSHYPTFSPTQTNDLPTTPRPTFGNTDGELLENPELKTFLLSHMDGFEDSLSDVDSYAYKAYLWLANTRNYEELSPFNKLQSTTPDLDWKISNRWKTHEDECGWFGISCADGETVTEISLPNNRLSGVLPPEIALAGIGGKIGKINLSGNNIRGKLLPQLGTFKNIEILDLRANDFTGAIPSELGHLTKLTSLKLHANELIGEMPTELCALRSSDLDELIADCDPNDPIDE</sequence>
<dbReference type="GO" id="GO:0016020">
    <property type="term" value="C:membrane"/>
    <property type="evidence" value="ECO:0007669"/>
    <property type="project" value="UniProtKB-SubCell"/>
</dbReference>
<feature type="compositionally biased region" description="Basic and acidic residues" evidence="6">
    <location>
        <begin position="208"/>
        <end position="230"/>
    </location>
</feature>
<feature type="transmembrane region" description="Helical" evidence="7">
    <location>
        <begin position="344"/>
        <end position="366"/>
    </location>
</feature>
<keyword evidence="5 7" id="KW-0472">Membrane</keyword>
<evidence type="ECO:0000256" key="5">
    <source>
        <dbReference type="ARBA" id="ARBA00023136"/>
    </source>
</evidence>
<dbReference type="GeneID" id="7448167"/>
<dbReference type="HOGENOM" id="CLU_253571_0_0_1"/>
<evidence type="ECO:0000313" key="8">
    <source>
        <dbReference type="EMBL" id="EED92097.1"/>
    </source>
</evidence>
<dbReference type="STRING" id="35128.B8C3C6"/>
<dbReference type="InterPro" id="IPR001611">
    <property type="entry name" value="Leu-rich_rpt"/>
</dbReference>
<dbReference type="SUPFAM" id="SSF52058">
    <property type="entry name" value="L domain-like"/>
    <property type="match status" value="1"/>
</dbReference>
<feature type="compositionally biased region" description="Polar residues" evidence="6">
    <location>
        <begin position="48"/>
        <end position="57"/>
    </location>
</feature>
<dbReference type="PANTHER" id="PTHR48065">
    <property type="entry name" value="OS10G0469600 PROTEIN"/>
    <property type="match status" value="1"/>
</dbReference>
<dbReference type="OMA" id="WKTHEDE"/>
<dbReference type="InterPro" id="IPR003591">
    <property type="entry name" value="Leu-rich_rpt_typical-subtyp"/>
</dbReference>
<dbReference type="FunFam" id="3.80.10.10:FF:000383">
    <property type="entry name" value="Leucine-rich repeat receptor protein kinase EMS1"/>
    <property type="match status" value="1"/>
</dbReference>
<dbReference type="Pfam" id="PF00560">
    <property type="entry name" value="LRR_1"/>
    <property type="match status" value="2"/>
</dbReference>
<dbReference type="PaxDb" id="35128-Thaps5595"/>
<evidence type="ECO:0008006" key="10">
    <source>
        <dbReference type="Google" id="ProtNLM"/>
    </source>
</evidence>
<keyword evidence="7" id="KW-1133">Transmembrane helix</keyword>
<accession>B8C3C6</accession>
<reference evidence="8 9" key="1">
    <citation type="journal article" date="2004" name="Science">
        <title>The genome of the diatom Thalassiosira pseudonana: ecology, evolution, and metabolism.</title>
        <authorList>
            <person name="Armbrust E.V."/>
            <person name="Berges J.A."/>
            <person name="Bowler C."/>
            <person name="Green B.R."/>
            <person name="Martinez D."/>
            <person name="Putnam N.H."/>
            <person name="Zhou S."/>
            <person name="Allen A.E."/>
            <person name="Apt K.E."/>
            <person name="Bechner M."/>
            <person name="Brzezinski M.A."/>
            <person name="Chaal B.K."/>
            <person name="Chiovitti A."/>
            <person name="Davis A.K."/>
            <person name="Demarest M.S."/>
            <person name="Detter J.C."/>
            <person name="Glavina T."/>
            <person name="Goodstein D."/>
            <person name="Hadi M.Z."/>
            <person name="Hellsten U."/>
            <person name="Hildebrand M."/>
            <person name="Jenkins B.D."/>
            <person name="Jurka J."/>
            <person name="Kapitonov V.V."/>
            <person name="Kroger N."/>
            <person name="Lau W.W."/>
            <person name="Lane T.W."/>
            <person name="Larimer F.W."/>
            <person name="Lippmeier J.C."/>
            <person name="Lucas S."/>
            <person name="Medina M."/>
            <person name="Montsant A."/>
            <person name="Obornik M."/>
            <person name="Parker M.S."/>
            <person name="Palenik B."/>
            <person name="Pazour G.J."/>
            <person name="Richardson P.M."/>
            <person name="Rynearson T.A."/>
            <person name="Saito M.A."/>
            <person name="Schwartz D.C."/>
            <person name="Thamatrakoln K."/>
            <person name="Valentin K."/>
            <person name="Vardi A."/>
            <person name="Wilkerson F.P."/>
            <person name="Rokhsar D.S."/>
        </authorList>
    </citation>
    <scope>NUCLEOTIDE SEQUENCE [LARGE SCALE GENOMIC DNA]</scope>
    <source>
        <strain evidence="8 9">CCMP1335</strain>
    </source>
</reference>
<feature type="region of interest" description="Disordered" evidence="6">
    <location>
        <begin position="1"/>
        <end position="59"/>
    </location>
</feature>
<evidence type="ECO:0000256" key="7">
    <source>
        <dbReference type="SAM" id="Phobius"/>
    </source>
</evidence>
<feature type="compositionally biased region" description="Low complexity" evidence="6">
    <location>
        <begin position="94"/>
        <end position="104"/>
    </location>
</feature>